<sequence length="100" mass="11719">MLILLRTPINPVTCRSPLVLSRNHRSRRGIIYQAEVHANRDLAVEGTVVACPHNVWVNKERYGASFECQDYQKRNNLWNRNLAAFDLKDHFKSSMLIRRE</sequence>
<comment type="caution">
    <text evidence="1">The sequence shown here is derived from an EMBL/GenBank/DDBJ whole genome shotgun (WGS) entry which is preliminary data.</text>
</comment>
<evidence type="ECO:0000313" key="1">
    <source>
        <dbReference type="EMBL" id="GIY99467.1"/>
    </source>
</evidence>
<evidence type="ECO:0000313" key="2">
    <source>
        <dbReference type="Proteomes" id="UP001054945"/>
    </source>
</evidence>
<protein>
    <submittedName>
        <fullName evidence="1">Uncharacterized protein</fullName>
    </submittedName>
</protein>
<organism evidence="1 2">
    <name type="scientific">Caerostris extrusa</name>
    <name type="common">Bark spider</name>
    <name type="synonym">Caerostris bankana</name>
    <dbReference type="NCBI Taxonomy" id="172846"/>
    <lineage>
        <taxon>Eukaryota</taxon>
        <taxon>Metazoa</taxon>
        <taxon>Ecdysozoa</taxon>
        <taxon>Arthropoda</taxon>
        <taxon>Chelicerata</taxon>
        <taxon>Arachnida</taxon>
        <taxon>Araneae</taxon>
        <taxon>Araneomorphae</taxon>
        <taxon>Entelegynae</taxon>
        <taxon>Araneoidea</taxon>
        <taxon>Araneidae</taxon>
        <taxon>Caerostris</taxon>
    </lineage>
</organism>
<keyword evidence="2" id="KW-1185">Reference proteome</keyword>
<reference evidence="1 2" key="1">
    <citation type="submission" date="2021-06" db="EMBL/GenBank/DDBJ databases">
        <title>Caerostris extrusa draft genome.</title>
        <authorList>
            <person name="Kono N."/>
            <person name="Arakawa K."/>
        </authorList>
    </citation>
    <scope>NUCLEOTIDE SEQUENCE [LARGE SCALE GENOMIC DNA]</scope>
</reference>
<dbReference type="Proteomes" id="UP001054945">
    <property type="component" value="Unassembled WGS sequence"/>
</dbReference>
<proteinExistence type="predicted"/>
<gene>
    <name evidence="1" type="ORF">CEXT_372061</name>
</gene>
<dbReference type="AlphaFoldDB" id="A0AAV4XXI1"/>
<dbReference type="EMBL" id="BPLR01018422">
    <property type="protein sequence ID" value="GIY99467.1"/>
    <property type="molecule type" value="Genomic_DNA"/>
</dbReference>
<accession>A0AAV4XXI1</accession>
<name>A0AAV4XXI1_CAEEX</name>